<evidence type="ECO:0000313" key="3">
    <source>
        <dbReference type="EMBL" id="KKT86691.1"/>
    </source>
</evidence>
<dbReference type="Pfam" id="PF01936">
    <property type="entry name" value="NYN"/>
    <property type="match status" value="1"/>
</dbReference>
<evidence type="ECO:0000259" key="2">
    <source>
        <dbReference type="Pfam" id="PF01936"/>
    </source>
</evidence>
<comment type="caution">
    <text evidence="3">The sequence shown here is derived from an EMBL/GenBank/DDBJ whole genome shotgun (WGS) entry which is preliminary data.</text>
</comment>
<dbReference type="EMBL" id="LCJW01000004">
    <property type="protein sequence ID" value="KKT86691.1"/>
    <property type="molecule type" value="Genomic_DNA"/>
</dbReference>
<feature type="domain" description="NYN" evidence="2">
    <location>
        <begin position="12"/>
        <end position="167"/>
    </location>
</feature>
<dbReference type="Proteomes" id="UP000034797">
    <property type="component" value="Unassembled WGS sequence"/>
</dbReference>
<evidence type="ECO:0000313" key="4">
    <source>
        <dbReference type="Proteomes" id="UP000034797"/>
    </source>
</evidence>
<sequence>MENKKHEVVYAFIDSQNLNLGVRNDIKTKDGKHFRYKGWNLDFGKFYQYLKEVLRVEKAFVFIGFIPENQELYDSLKEDGYELVYKPILELTNKENTDIKVKGNIDAEMVMHTMINYPKYDKAIIVSGDGDFFCLEEYLEQKGKLAKIIIPNKWNYSSLLEKYSSYFLNMSDLRKKLNYSHKKQPDETKPARPGPAGTKPPVVQSDGKGPKYFGM</sequence>
<dbReference type="AlphaFoldDB" id="A0A0G1KSV6"/>
<evidence type="ECO:0000256" key="1">
    <source>
        <dbReference type="SAM" id="MobiDB-lite"/>
    </source>
</evidence>
<dbReference type="GO" id="GO:0004540">
    <property type="term" value="F:RNA nuclease activity"/>
    <property type="evidence" value="ECO:0007669"/>
    <property type="project" value="InterPro"/>
</dbReference>
<dbReference type="Gene3D" id="3.40.50.1010">
    <property type="entry name" value="5'-nuclease"/>
    <property type="match status" value="1"/>
</dbReference>
<name>A0A0G1KSV6_9BACT</name>
<dbReference type="PANTHER" id="PTHR35458:SF8">
    <property type="entry name" value="SLR0650 PROTEIN"/>
    <property type="match status" value="1"/>
</dbReference>
<dbReference type="PANTHER" id="PTHR35458">
    <property type="entry name" value="SLR0755 PROTEIN"/>
    <property type="match status" value="1"/>
</dbReference>
<accession>A0A0G1KSV6</accession>
<dbReference type="InterPro" id="IPR021139">
    <property type="entry name" value="NYN"/>
</dbReference>
<organism evidence="3 4">
    <name type="scientific">Candidatus Collierbacteria bacterium GW2011_GWA2_44_99</name>
    <dbReference type="NCBI Taxonomy" id="1618380"/>
    <lineage>
        <taxon>Bacteria</taxon>
        <taxon>Candidatus Collieribacteriota</taxon>
    </lineage>
</organism>
<dbReference type="InterPro" id="IPR047140">
    <property type="entry name" value="LabA"/>
</dbReference>
<feature type="region of interest" description="Disordered" evidence="1">
    <location>
        <begin position="180"/>
        <end position="215"/>
    </location>
</feature>
<gene>
    <name evidence="3" type="ORF">UW84_C0004G0006</name>
</gene>
<reference evidence="3 4" key="1">
    <citation type="journal article" date="2015" name="Nature">
        <title>rRNA introns, odd ribosomes, and small enigmatic genomes across a large radiation of phyla.</title>
        <authorList>
            <person name="Brown C.T."/>
            <person name="Hug L.A."/>
            <person name="Thomas B.C."/>
            <person name="Sharon I."/>
            <person name="Castelle C.J."/>
            <person name="Singh A."/>
            <person name="Wilkins M.J."/>
            <person name="Williams K.H."/>
            <person name="Banfield J.F."/>
        </authorList>
    </citation>
    <scope>NUCLEOTIDE SEQUENCE [LARGE SCALE GENOMIC DNA]</scope>
</reference>
<protein>
    <recommendedName>
        <fullName evidence="2">NYN domain-containing protein</fullName>
    </recommendedName>
</protein>
<proteinExistence type="predicted"/>